<sequence length="142" mass="15960">MTTSIPARFTSRRTDRPGYTDSPPIMLLRITDRGVAYARGWTRLVDIDHFTAHSNKAELIMAEIVATVLYNHHPYTLDAFLNMETRPNFSFTRKDESSAVTVPLAEARIGHMTFRDTSGSTPSRLLGDGTPLRLHSPFSVPR</sequence>
<evidence type="ECO:0000313" key="1">
    <source>
        <dbReference type="EMBL" id="KAK3173682.1"/>
    </source>
</evidence>
<proteinExistence type="predicted"/>
<reference evidence="1" key="1">
    <citation type="submission" date="2022-11" db="EMBL/GenBank/DDBJ databases">
        <title>Chromosomal genome sequence assembly and mating type (MAT) locus characterization of the leprose asexual lichenized fungus Lepraria neglecta (Nyl.) Erichsen.</title>
        <authorList>
            <person name="Allen J.L."/>
            <person name="Pfeffer B."/>
        </authorList>
    </citation>
    <scope>NUCLEOTIDE SEQUENCE</scope>
    <source>
        <strain evidence="1">Allen 5258</strain>
    </source>
</reference>
<name>A0AAE0DKS7_9LECA</name>
<dbReference type="Proteomes" id="UP001276659">
    <property type="component" value="Unassembled WGS sequence"/>
</dbReference>
<gene>
    <name evidence="1" type="ORF">OEA41_007014</name>
</gene>
<dbReference type="AlphaFoldDB" id="A0AAE0DKS7"/>
<dbReference type="EMBL" id="JASNWA010000007">
    <property type="protein sequence ID" value="KAK3173682.1"/>
    <property type="molecule type" value="Genomic_DNA"/>
</dbReference>
<comment type="caution">
    <text evidence="1">The sequence shown here is derived from an EMBL/GenBank/DDBJ whole genome shotgun (WGS) entry which is preliminary data.</text>
</comment>
<protein>
    <submittedName>
        <fullName evidence="1">Uncharacterized protein</fullName>
    </submittedName>
</protein>
<evidence type="ECO:0000313" key="2">
    <source>
        <dbReference type="Proteomes" id="UP001276659"/>
    </source>
</evidence>
<accession>A0AAE0DKS7</accession>
<keyword evidence="2" id="KW-1185">Reference proteome</keyword>
<organism evidence="1 2">
    <name type="scientific">Lepraria neglecta</name>
    <dbReference type="NCBI Taxonomy" id="209136"/>
    <lineage>
        <taxon>Eukaryota</taxon>
        <taxon>Fungi</taxon>
        <taxon>Dikarya</taxon>
        <taxon>Ascomycota</taxon>
        <taxon>Pezizomycotina</taxon>
        <taxon>Lecanoromycetes</taxon>
        <taxon>OSLEUM clade</taxon>
        <taxon>Lecanoromycetidae</taxon>
        <taxon>Lecanorales</taxon>
        <taxon>Lecanorineae</taxon>
        <taxon>Stereocaulaceae</taxon>
        <taxon>Lepraria</taxon>
    </lineage>
</organism>